<evidence type="ECO:0000256" key="5">
    <source>
        <dbReference type="ARBA" id="ARBA00022617"/>
    </source>
</evidence>
<comment type="cofactor">
    <cofactor evidence="2">
        <name>heme b</name>
        <dbReference type="ChEBI" id="CHEBI:60344"/>
    </cofactor>
</comment>
<dbReference type="GO" id="GO:0020037">
    <property type="term" value="F:heme binding"/>
    <property type="evidence" value="ECO:0007669"/>
    <property type="project" value="InterPro"/>
</dbReference>
<dbReference type="Gene3D" id="1.10.520.10">
    <property type="match status" value="1"/>
</dbReference>
<evidence type="ECO:0000256" key="2">
    <source>
        <dbReference type="ARBA" id="ARBA00001970"/>
    </source>
</evidence>
<keyword evidence="5" id="KW-0349">Heme</keyword>
<feature type="binding site" evidence="11">
    <location>
        <position position="256"/>
    </location>
    <ligand>
        <name>Ca(2+)</name>
        <dbReference type="ChEBI" id="CHEBI:29108"/>
        <label>1</label>
    </ligand>
</feature>
<keyword evidence="4" id="KW-0575">Peroxidase</keyword>
<evidence type="ECO:0000256" key="9">
    <source>
        <dbReference type="ARBA" id="ARBA00023004"/>
    </source>
</evidence>
<dbReference type="STRING" id="542762.A0A4S4DP49"/>
<feature type="domain" description="Plant heme peroxidase family profile" evidence="13">
    <location>
        <begin position="211"/>
        <end position="272"/>
    </location>
</feature>
<keyword evidence="8" id="KW-0560">Oxidoreductase</keyword>
<dbReference type="InterPro" id="IPR010255">
    <property type="entry name" value="Haem_peroxidase_sf"/>
</dbReference>
<dbReference type="PRINTS" id="PR00461">
    <property type="entry name" value="PLPEROXIDASE"/>
</dbReference>
<evidence type="ECO:0000256" key="6">
    <source>
        <dbReference type="ARBA" id="ARBA00022723"/>
    </source>
</evidence>
<dbReference type="SUPFAM" id="SSF48113">
    <property type="entry name" value="Heme-dependent peroxidases"/>
    <property type="match status" value="1"/>
</dbReference>
<feature type="binding site" evidence="11">
    <location>
        <position position="253"/>
    </location>
    <ligand>
        <name>Ca(2+)</name>
        <dbReference type="ChEBI" id="CHEBI:29108"/>
        <label>1</label>
    </ligand>
</feature>
<comment type="caution">
    <text evidence="14">The sequence shown here is derived from an EMBL/GenBank/DDBJ whole genome shotgun (WGS) entry which is preliminary data.</text>
</comment>
<comment type="catalytic activity">
    <reaction evidence="1">
        <text>2 a phenolic donor + H2O2 = 2 a phenolic radical donor + 2 H2O</text>
        <dbReference type="Rhea" id="RHEA:56136"/>
        <dbReference type="ChEBI" id="CHEBI:15377"/>
        <dbReference type="ChEBI" id="CHEBI:16240"/>
        <dbReference type="ChEBI" id="CHEBI:139520"/>
        <dbReference type="ChEBI" id="CHEBI:139521"/>
        <dbReference type="EC" id="1.11.1.7"/>
    </reaction>
</comment>
<evidence type="ECO:0000256" key="4">
    <source>
        <dbReference type="ARBA" id="ARBA00022559"/>
    </source>
</evidence>
<proteinExistence type="predicted"/>
<dbReference type="PANTHER" id="PTHR31235">
    <property type="entry name" value="PEROXIDASE 25-RELATED"/>
    <property type="match status" value="1"/>
</dbReference>
<keyword evidence="9" id="KW-0408">Iron</keyword>
<dbReference type="InterPro" id="IPR000823">
    <property type="entry name" value="Peroxidase_pln"/>
</dbReference>
<dbReference type="PROSITE" id="PS00436">
    <property type="entry name" value="PEROXIDASE_2"/>
    <property type="match status" value="1"/>
</dbReference>
<dbReference type="GO" id="GO:0046872">
    <property type="term" value="F:metal ion binding"/>
    <property type="evidence" value="ECO:0007669"/>
    <property type="project" value="UniProtKB-KW"/>
</dbReference>
<gene>
    <name evidence="14" type="ORF">TEA_008031</name>
</gene>
<evidence type="ECO:0000256" key="12">
    <source>
        <dbReference type="PIRSR" id="PIRSR600823-4"/>
    </source>
</evidence>
<dbReference type="GO" id="GO:0006979">
    <property type="term" value="P:response to oxidative stress"/>
    <property type="evidence" value="ECO:0007669"/>
    <property type="project" value="InterPro"/>
</dbReference>
<reference evidence="14 15" key="1">
    <citation type="journal article" date="2018" name="Proc. Natl. Acad. Sci. U.S.A.">
        <title>Draft genome sequence of Camellia sinensis var. sinensis provides insights into the evolution of the tea genome and tea quality.</title>
        <authorList>
            <person name="Wei C."/>
            <person name="Yang H."/>
            <person name="Wang S."/>
            <person name="Zhao J."/>
            <person name="Liu C."/>
            <person name="Gao L."/>
            <person name="Xia E."/>
            <person name="Lu Y."/>
            <person name="Tai Y."/>
            <person name="She G."/>
            <person name="Sun J."/>
            <person name="Cao H."/>
            <person name="Tong W."/>
            <person name="Gao Q."/>
            <person name="Li Y."/>
            <person name="Deng W."/>
            <person name="Jiang X."/>
            <person name="Wang W."/>
            <person name="Chen Q."/>
            <person name="Zhang S."/>
            <person name="Li H."/>
            <person name="Wu J."/>
            <person name="Wang P."/>
            <person name="Li P."/>
            <person name="Shi C."/>
            <person name="Zheng F."/>
            <person name="Jian J."/>
            <person name="Huang B."/>
            <person name="Shan D."/>
            <person name="Shi M."/>
            <person name="Fang C."/>
            <person name="Yue Y."/>
            <person name="Li F."/>
            <person name="Li D."/>
            <person name="Wei S."/>
            <person name="Han B."/>
            <person name="Jiang C."/>
            <person name="Yin Y."/>
            <person name="Xia T."/>
            <person name="Zhang Z."/>
            <person name="Bennetzen J.L."/>
            <person name="Zhao S."/>
            <person name="Wan X."/>
        </authorList>
    </citation>
    <scope>NUCLEOTIDE SEQUENCE [LARGE SCALE GENOMIC DNA]</scope>
    <source>
        <strain evidence="15">cv. Shuchazao</strain>
        <tissue evidence="14">Leaf</tissue>
    </source>
</reference>
<evidence type="ECO:0000256" key="10">
    <source>
        <dbReference type="PIRSR" id="PIRSR600823-1"/>
    </source>
</evidence>
<evidence type="ECO:0000256" key="1">
    <source>
        <dbReference type="ARBA" id="ARBA00000189"/>
    </source>
</evidence>
<dbReference type="GO" id="GO:0140825">
    <property type="term" value="F:lactoperoxidase activity"/>
    <property type="evidence" value="ECO:0007669"/>
    <property type="project" value="UniProtKB-EC"/>
</dbReference>
<sequence>MRLSIRDRRPLKRLAVHQQLAQSELICRLLFCSASFSVEFAANMECWGLLWGVMHICGLLCEVVEWHGASSPAGVSLSDQIAPGHHAYGPNFELASTALPARVLNRLFDKQVKWSFKVDYSVHDIVSNLYQIRLAVHQQLAQSELICRLLFCSASFSVEFAANMECWGLLWSVMHICGLLCVVEWHGASSPAGVSLSDQIAPGHHAYGVAKLRVGFYSSTCPRAEQIVRQAVMQRLSTDRSITPALLRMHFHDCFVKRMIGLFVVDSEDGGN</sequence>
<evidence type="ECO:0000256" key="11">
    <source>
        <dbReference type="PIRSR" id="PIRSR600823-3"/>
    </source>
</evidence>
<evidence type="ECO:0000256" key="7">
    <source>
        <dbReference type="ARBA" id="ARBA00022837"/>
    </source>
</evidence>
<comment type="cofactor">
    <cofactor evidence="11">
        <name>Ca(2+)</name>
        <dbReference type="ChEBI" id="CHEBI:29108"/>
    </cofactor>
    <text evidence="11">Binds 2 calcium ions per subunit.</text>
</comment>
<dbReference type="PROSITE" id="PS50873">
    <property type="entry name" value="PEROXIDASE_4"/>
    <property type="match status" value="1"/>
</dbReference>
<name>A0A4S4DP49_CAMSN</name>
<feature type="site" description="Transition state stabilizer" evidence="12">
    <location>
        <position position="248"/>
    </location>
</feature>
<evidence type="ECO:0000256" key="8">
    <source>
        <dbReference type="ARBA" id="ARBA00023002"/>
    </source>
</evidence>
<dbReference type="InterPro" id="IPR019794">
    <property type="entry name" value="Peroxidases_AS"/>
</dbReference>
<keyword evidence="7 11" id="KW-0106">Calcium</keyword>
<evidence type="ECO:0000256" key="3">
    <source>
        <dbReference type="ARBA" id="ARBA00012313"/>
    </source>
</evidence>
<keyword evidence="6 11" id="KW-0479">Metal-binding</keyword>
<accession>A0A4S4DP49</accession>
<organism evidence="14 15">
    <name type="scientific">Camellia sinensis var. sinensis</name>
    <name type="common">China tea</name>
    <dbReference type="NCBI Taxonomy" id="542762"/>
    <lineage>
        <taxon>Eukaryota</taxon>
        <taxon>Viridiplantae</taxon>
        <taxon>Streptophyta</taxon>
        <taxon>Embryophyta</taxon>
        <taxon>Tracheophyta</taxon>
        <taxon>Spermatophyta</taxon>
        <taxon>Magnoliopsida</taxon>
        <taxon>eudicotyledons</taxon>
        <taxon>Gunneridae</taxon>
        <taxon>Pentapetalae</taxon>
        <taxon>asterids</taxon>
        <taxon>Ericales</taxon>
        <taxon>Theaceae</taxon>
        <taxon>Camellia</taxon>
    </lineage>
</organism>
<protein>
    <recommendedName>
        <fullName evidence="3">peroxidase</fullName>
        <ecNumber evidence="3">1.11.1.7</ecNumber>
    </recommendedName>
</protein>
<keyword evidence="15" id="KW-1185">Reference proteome</keyword>
<dbReference type="InterPro" id="IPR002016">
    <property type="entry name" value="Haem_peroxidase"/>
</dbReference>
<dbReference type="AlphaFoldDB" id="A0A4S4DP49"/>
<dbReference type="EMBL" id="SDRB02010707">
    <property type="protein sequence ID" value="THG04818.1"/>
    <property type="molecule type" value="Genomic_DNA"/>
</dbReference>
<dbReference type="Proteomes" id="UP000306102">
    <property type="component" value="Unassembled WGS sequence"/>
</dbReference>
<feature type="active site" description="Proton acceptor" evidence="10">
    <location>
        <position position="252"/>
    </location>
</feature>
<evidence type="ECO:0000313" key="14">
    <source>
        <dbReference type="EMBL" id="THG04818.1"/>
    </source>
</evidence>
<evidence type="ECO:0000313" key="15">
    <source>
        <dbReference type="Proteomes" id="UP000306102"/>
    </source>
</evidence>
<evidence type="ECO:0000259" key="13">
    <source>
        <dbReference type="PROSITE" id="PS50873"/>
    </source>
</evidence>
<dbReference type="EC" id="1.11.1.7" evidence="3"/>